<organism evidence="1 2">
    <name type="scientific">Peptoniphilus koenoeneniae</name>
    <dbReference type="NCBI Taxonomy" id="507751"/>
    <lineage>
        <taxon>Bacteria</taxon>
        <taxon>Bacillati</taxon>
        <taxon>Bacillota</taxon>
        <taxon>Tissierellia</taxon>
        <taxon>Tissierellales</taxon>
        <taxon>Peptoniphilaceae</taxon>
        <taxon>Peptoniphilus</taxon>
    </lineage>
</organism>
<name>A0ABU0AXH3_9FIRM</name>
<protein>
    <submittedName>
        <fullName evidence="1">Uncharacterized protein</fullName>
    </submittedName>
</protein>
<keyword evidence="2" id="KW-1185">Reference proteome</keyword>
<dbReference type="EMBL" id="JAUSTN010000005">
    <property type="protein sequence ID" value="MDQ0275133.1"/>
    <property type="molecule type" value="Genomic_DNA"/>
</dbReference>
<dbReference type="RefSeq" id="WP_023055035.1">
    <property type="nucleotide sequence ID" value="NZ_JAUSTN010000005.1"/>
</dbReference>
<accession>A0ABU0AXH3</accession>
<comment type="caution">
    <text evidence="1">The sequence shown here is derived from an EMBL/GenBank/DDBJ whole genome shotgun (WGS) entry which is preliminary data.</text>
</comment>
<sequence>MENKKTILDELKKQKLNIEKIIDKDINLYEGLEEKKDFFFEFYSHIFDRKDSKKLLEYQGQRFEKFILKALIDLSYTSILFVNYIRKENDYFLINGMDMFTLEKFNLYTDYIDPKYFEKNDFGILGRFVKIYDSYYLFDLGKILPYVDIENFYNIFNLTIEEMAGLSENERIKYLKEKFLYIYGSIDRSLSLDKKTLMNFYMDIAEEEKEKYDLAFDKAKTWKFLRPIFVNILKNFLDKNKNFKNFIAYMEELIALGVFYSERELILFLKFFTEFIGLFDFKDEVLKDIERNIFLLKNKCNSSKRGLYLDQEILETIRRSDVYLKMEEDIFIKDILDRMNWGFSEETFYFSKNKTSLLPSNKKYLIEEIGEDVFEMEEDICEDLNLTFDFIFYSLFFRNIYKRANDGQLIFTNLMDYLESLENAHILSIFLTSLFENEFLSDFIGKRKLNKLNKYLFDIEKFKTFKGEREFEILFENLFLIEDKKITPFGEKILSYKFNKSENIIKMVDF</sequence>
<dbReference type="Proteomes" id="UP001236559">
    <property type="component" value="Unassembled WGS sequence"/>
</dbReference>
<proteinExistence type="predicted"/>
<evidence type="ECO:0000313" key="1">
    <source>
        <dbReference type="EMBL" id="MDQ0275133.1"/>
    </source>
</evidence>
<evidence type="ECO:0000313" key="2">
    <source>
        <dbReference type="Proteomes" id="UP001236559"/>
    </source>
</evidence>
<gene>
    <name evidence="1" type="ORF">J2S72_001157</name>
</gene>
<reference evidence="1 2" key="1">
    <citation type="submission" date="2023-07" db="EMBL/GenBank/DDBJ databases">
        <title>Genomic Encyclopedia of Type Strains, Phase IV (KMG-IV): sequencing the most valuable type-strain genomes for metagenomic binning, comparative biology and taxonomic classification.</title>
        <authorList>
            <person name="Goeker M."/>
        </authorList>
    </citation>
    <scope>NUCLEOTIDE SEQUENCE [LARGE SCALE GENOMIC DNA]</scope>
    <source>
        <strain evidence="1 2">DSM 22616</strain>
    </source>
</reference>